<evidence type="ECO:0000313" key="2">
    <source>
        <dbReference type="Proteomes" id="UP001500466"/>
    </source>
</evidence>
<dbReference type="Proteomes" id="UP001500466">
    <property type="component" value="Unassembled WGS sequence"/>
</dbReference>
<name>A0ABP9HPP6_9ACTN</name>
<keyword evidence="2" id="KW-1185">Reference proteome</keyword>
<evidence type="ECO:0000313" key="1">
    <source>
        <dbReference type="EMBL" id="GAA4975811.1"/>
    </source>
</evidence>
<accession>A0ABP9HPP6</accession>
<comment type="caution">
    <text evidence="1">The sequence shown here is derived from an EMBL/GenBank/DDBJ whole genome shotgun (WGS) entry which is preliminary data.</text>
</comment>
<protein>
    <submittedName>
        <fullName evidence="1">Uncharacterized protein</fullName>
    </submittedName>
</protein>
<proteinExistence type="predicted"/>
<gene>
    <name evidence="1" type="ORF">GCM10023205_48460</name>
</gene>
<dbReference type="EMBL" id="BAABHS010000017">
    <property type="protein sequence ID" value="GAA4975811.1"/>
    <property type="molecule type" value="Genomic_DNA"/>
</dbReference>
<organism evidence="1 2">
    <name type="scientific">Yinghuangia aomiensis</name>
    <dbReference type="NCBI Taxonomy" id="676205"/>
    <lineage>
        <taxon>Bacteria</taxon>
        <taxon>Bacillati</taxon>
        <taxon>Actinomycetota</taxon>
        <taxon>Actinomycetes</taxon>
        <taxon>Kitasatosporales</taxon>
        <taxon>Streptomycetaceae</taxon>
        <taxon>Yinghuangia</taxon>
    </lineage>
</organism>
<reference evidence="2" key="1">
    <citation type="journal article" date="2019" name="Int. J. Syst. Evol. Microbiol.">
        <title>The Global Catalogue of Microorganisms (GCM) 10K type strain sequencing project: providing services to taxonomists for standard genome sequencing and annotation.</title>
        <authorList>
            <consortium name="The Broad Institute Genomics Platform"/>
            <consortium name="The Broad Institute Genome Sequencing Center for Infectious Disease"/>
            <person name="Wu L."/>
            <person name="Ma J."/>
        </authorList>
    </citation>
    <scope>NUCLEOTIDE SEQUENCE [LARGE SCALE GENOMIC DNA]</scope>
    <source>
        <strain evidence="2">JCM 17986</strain>
    </source>
</reference>
<sequence length="64" mass="6573">MDVAAHGLPQGEIELLVRADGHAYGRFMLTASRATVPDRGARQAAVVLADQAGAAMGRRTAAVG</sequence>